<evidence type="ECO:0000256" key="1">
    <source>
        <dbReference type="ARBA" id="ARBA00004196"/>
    </source>
</evidence>
<feature type="compositionally biased region" description="Low complexity" evidence="2">
    <location>
        <begin position="109"/>
        <end position="119"/>
    </location>
</feature>
<evidence type="ECO:0000256" key="2">
    <source>
        <dbReference type="SAM" id="MobiDB-lite"/>
    </source>
</evidence>
<sequence length="935" mass="102153">MKRKKNLFLRRRILAIFLATIMCLGEFGITAFAEGSGESPEITLDNAETADNTENAGNEETADDTETANNTDNVENEETADDTENADNTDNAENAGNVENTDDTETADNTDNAENAGNEETADDTENVDNTDNAENVGNVDDTENAENTDNAENVENTDQQISYATREELEAAYNAVVDVIDSQDKSVLNDAIDNYVSVYNRLSPEDQAEMKDQYDNVVSLRPADADSTAATLLEGSGVKEEETKLDEGKALLGQFRSLLDAMEAFVLTEENQEEYAALGMQASELLEVLLEKYYDYPGMDADMARFQALADKQTEGTEELALISKEKFTVDVVKVVNGEEKDRVTLTQQCLQNTGHSGYNHSTNLRILANASGFSGYKGYNWSPYTTVPSKYTSGLCPNNNYTSVHYNITGSAPYRANETLFLFFDTRKTFTLKYNANRGNDAPPTQTATSTDDSYDFTISTQEPTRDGYDFLGWSTNAFATSASYTGGGNINVKDTTTLYAIWTEKDTDTECKYNYKLTWDYSGGEMDGKTEKTESVTDLSNDSYTFDAGNTPTRDGFTFDGWTYTHDGIGDGTYNAGKVKMNGVADETVSGTLKAKWVPDSGITYTVTYSWGGLPEESGVTLPAEDTYEAGVPVTLDTNYPEGKELTVNGKTYTFTGWKVPDDITVDASAGGFTMPDKDVVITGKWEENLDDNNTTNTTSYRILREYRINGQTVDTIDEGERDGSIGSEIDGQTIASGNSGWVNYGGRMFVYSGSNPGTLTLVEDKNLNVIKLIYVYNDSNENPNPDPNPNPNPDPDPTPSSNPTPPERRNDTSEQRDDTPEQGDDDTPEQVPDEEQPGTNVDIEVVFTTPAAPMVNRVIELVEISNEEVPLANVPSAAAEGLTDIFDEEVPLSNVPKTGDNFLTWLLSALGSAAGLVLLALKGRKRKGTAA</sequence>
<name>A0A9X5BD57_9FIRM</name>
<feature type="compositionally biased region" description="Acidic residues" evidence="2">
    <location>
        <begin position="120"/>
        <end position="129"/>
    </location>
</feature>
<feature type="chain" id="PRO_5040794727" evidence="4">
    <location>
        <begin position="34"/>
        <end position="935"/>
    </location>
</feature>
<keyword evidence="3" id="KW-0812">Transmembrane</keyword>
<feature type="region of interest" description="Disordered" evidence="2">
    <location>
        <begin position="40"/>
        <end position="159"/>
    </location>
</feature>
<dbReference type="EMBL" id="QZDT01000004">
    <property type="protein sequence ID" value="NBJ91819.1"/>
    <property type="molecule type" value="Genomic_DNA"/>
</dbReference>
<keyword evidence="3" id="KW-0472">Membrane</keyword>
<proteinExistence type="predicted"/>
<feature type="compositionally biased region" description="Acidic residues" evidence="2">
    <location>
        <begin position="824"/>
        <end position="840"/>
    </location>
</feature>
<organism evidence="5 6">
    <name type="scientific">Parablautia muri</name>
    <dbReference type="NCBI Taxonomy" id="2320879"/>
    <lineage>
        <taxon>Bacteria</taxon>
        <taxon>Bacillati</taxon>
        <taxon>Bacillota</taxon>
        <taxon>Clostridia</taxon>
        <taxon>Lachnospirales</taxon>
        <taxon>Lachnospiraceae</taxon>
        <taxon>Parablautia</taxon>
    </lineage>
</organism>
<dbReference type="Pfam" id="PF09479">
    <property type="entry name" value="Flg_new"/>
    <property type="match status" value="2"/>
</dbReference>
<feature type="signal peptide" evidence="4">
    <location>
        <begin position="1"/>
        <end position="33"/>
    </location>
</feature>
<protein>
    <submittedName>
        <fullName evidence="5">Doubled motif LPXTG anchor domain-containing protein</fullName>
    </submittedName>
</protein>
<gene>
    <name evidence="5" type="ORF">D5281_04240</name>
</gene>
<keyword evidence="6" id="KW-1185">Reference proteome</keyword>
<evidence type="ECO:0000256" key="4">
    <source>
        <dbReference type="SAM" id="SignalP"/>
    </source>
</evidence>
<feature type="compositionally biased region" description="Low complexity" evidence="2">
    <location>
        <begin position="88"/>
        <end position="99"/>
    </location>
</feature>
<dbReference type="OrthoDB" id="1999899at2"/>
<accession>A0A9X5BD57</accession>
<dbReference type="GO" id="GO:0030313">
    <property type="term" value="C:cell envelope"/>
    <property type="evidence" value="ECO:0007669"/>
    <property type="project" value="UniProtKB-SubCell"/>
</dbReference>
<evidence type="ECO:0000313" key="5">
    <source>
        <dbReference type="EMBL" id="NBJ91819.1"/>
    </source>
</evidence>
<evidence type="ECO:0000256" key="3">
    <source>
        <dbReference type="SAM" id="Phobius"/>
    </source>
</evidence>
<comment type="subcellular location">
    <subcellularLocation>
        <location evidence="1">Cell envelope</location>
    </subcellularLocation>
</comment>
<feature type="compositionally biased region" description="Basic and acidic residues" evidence="2">
    <location>
        <begin position="810"/>
        <end position="823"/>
    </location>
</feature>
<feature type="compositionally biased region" description="Acidic residues" evidence="2">
    <location>
        <begin position="74"/>
        <end position="87"/>
    </location>
</feature>
<dbReference type="Proteomes" id="UP001154420">
    <property type="component" value="Unassembled WGS sequence"/>
</dbReference>
<dbReference type="AlphaFoldDB" id="A0A9X5BD57"/>
<dbReference type="Gene3D" id="2.60.40.4270">
    <property type="entry name" value="Listeria-Bacteroides repeat domain"/>
    <property type="match status" value="2"/>
</dbReference>
<feature type="compositionally biased region" description="Pro residues" evidence="2">
    <location>
        <begin position="788"/>
        <end position="809"/>
    </location>
</feature>
<dbReference type="InterPro" id="IPR013378">
    <property type="entry name" value="InlB-like_B-rpt"/>
</dbReference>
<keyword evidence="3" id="KW-1133">Transmembrane helix</keyword>
<reference evidence="5" key="1">
    <citation type="submission" date="2018-09" db="EMBL/GenBank/DDBJ databases">
        <title>Murine metabolic-syndrome-specific gut microbial biobank.</title>
        <authorList>
            <person name="Liu C."/>
        </authorList>
    </citation>
    <scope>NUCLEOTIDE SEQUENCE</scope>
    <source>
        <strain evidence="5">D42-62</strain>
    </source>
</reference>
<evidence type="ECO:0000313" key="6">
    <source>
        <dbReference type="Proteomes" id="UP001154420"/>
    </source>
</evidence>
<dbReference type="NCBIfam" id="NF033073">
    <property type="entry name" value="LPXTG_double"/>
    <property type="match status" value="1"/>
</dbReference>
<dbReference type="NCBIfam" id="TIGR02543">
    <property type="entry name" value="List_Bact_rpt"/>
    <property type="match status" value="1"/>
</dbReference>
<feature type="region of interest" description="Disordered" evidence="2">
    <location>
        <begin position="720"/>
        <end position="742"/>
    </location>
</feature>
<feature type="region of interest" description="Disordered" evidence="2">
    <location>
        <begin position="782"/>
        <end position="844"/>
    </location>
</feature>
<feature type="compositionally biased region" description="Low complexity" evidence="2">
    <location>
        <begin position="148"/>
        <end position="159"/>
    </location>
</feature>
<keyword evidence="4" id="KW-0732">Signal</keyword>
<feature type="transmembrane region" description="Helical" evidence="3">
    <location>
        <begin position="906"/>
        <end position="925"/>
    </location>
</feature>
<dbReference type="RefSeq" id="WP_160558900.1">
    <property type="nucleotide sequence ID" value="NZ_QZDT01000004.1"/>
</dbReference>
<dbReference type="InterPro" id="IPR042229">
    <property type="entry name" value="Listeria/Bacterioides_rpt_sf"/>
</dbReference>
<comment type="caution">
    <text evidence="5">The sequence shown here is derived from an EMBL/GenBank/DDBJ whole genome shotgun (WGS) entry which is preliminary data.</text>
</comment>